<evidence type="ECO:0000313" key="2">
    <source>
        <dbReference type="EMBL" id="KAF6215332.1"/>
    </source>
</evidence>
<comment type="caution">
    <text evidence="2">The sequence shown here is derived from an EMBL/GenBank/DDBJ whole genome shotgun (WGS) entry which is preliminary data.</text>
</comment>
<keyword evidence="3" id="KW-1185">Reference proteome</keyword>
<feature type="compositionally biased region" description="Basic and acidic residues" evidence="1">
    <location>
        <begin position="94"/>
        <end position="107"/>
    </location>
</feature>
<feature type="region of interest" description="Disordered" evidence="1">
    <location>
        <begin position="1"/>
        <end position="48"/>
    </location>
</feature>
<dbReference type="Proteomes" id="UP000466442">
    <property type="component" value="Unassembled WGS sequence"/>
</dbReference>
<feature type="region of interest" description="Disordered" evidence="1">
    <location>
        <begin position="70"/>
        <end position="108"/>
    </location>
</feature>
<reference evidence="2" key="1">
    <citation type="journal article" date="2021" name="Mol. Ecol. Resour.">
        <title>Apolygus lucorum genome provides insights into omnivorousness and mesophyll feeding.</title>
        <authorList>
            <person name="Liu Y."/>
            <person name="Liu H."/>
            <person name="Wang H."/>
            <person name="Huang T."/>
            <person name="Liu B."/>
            <person name="Yang B."/>
            <person name="Yin L."/>
            <person name="Li B."/>
            <person name="Zhang Y."/>
            <person name="Zhang S."/>
            <person name="Jiang F."/>
            <person name="Zhang X."/>
            <person name="Ren Y."/>
            <person name="Wang B."/>
            <person name="Wang S."/>
            <person name="Lu Y."/>
            <person name="Wu K."/>
            <person name="Fan W."/>
            <person name="Wang G."/>
        </authorList>
    </citation>
    <scope>NUCLEOTIDE SEQUENCE</scope>
    <source>
        <strain evidence="2">12Hb</strain>
    </source>
</reference>
<gene>
    <name evidence="2" type="ORF">GE061_010084</name>
</gene>
<accession>A0A8S9Y228</accession>
<sequence length="442" mass="49409">MKVQGVCPEKDYPSSSGLEYCPGRESTSKPSPQFPDRVPPMPRSASTCPATLQSLLPKVGPVPQLKYPPSIPYNGARDGEFPTTSMPHLGRGGAYEKDGYEEPDYKPNVDYLSAKKGFKWPTSPEQQYSPRVEERKVPYEPSQLNADFSNDKNDQQTVNNKVVDYYKCLEDQGGAGDFSRPFVDYPVESEDHAEKRKLHDAMLERARREYEQNLGVPGSTTPLMKAGANPPEAVAHYNVPDYTQGSPAGGTIRARFGAPSRDMKVPITDPSYPKPEYKMPPQEAGLTKSNYSVGLDEHRGNAGVSYTPPVRYPDKIYNATRHADPNQTETSSHAGGGAAERYISSIIEDRDKLMPTSTQPMIQPDEGRPELAQPFGESLEKTPPENPKVEPLSLKGLRRIQTSNQVYGSWIDDPYLKDNDWWFKARPKNPRTKTYLSLYAWQ</sequence>
<name>A0A8S9Y228_APOLU</name>
<evidence type="ECO:0000256" key="1">
    <source>
        <dbReference type="SAM" id="MobiDB-lite"/>
    </source>
</evidence>
<dbReference type="AlphaFoldDB" id="A0A8S9Y228"/>
<dbReference type="EMBL" id="WIXP02000002">
    <property type="protein sequence ID" value="KAF6215332.1"/>
    <property type="molecule type" value="Genomic_DNA"/>
</dbReference>
<organism evidence="2 3">
    <name type="scientific">Apolygus lucorum</name>
    <name type="common">Small green plant bug</name>
    <name type="synonym">Lygocoris lucorum</name>
    <dbReference type="NCBI Taxonomy" id="248454"/>
    <lineage>
        <taxon>Eukaryota</taxon>
        <taxon>Metazoa</taxon>
        <taxon>Ecdysozoa</taxon>
        <taxon>Arthropoda</taxon>
        <taxon>Hexapoda</taxon>
        <taxon>Insecta</taxon>
        <taxon>Pterygota</taxon>
        <taxon>Neoptera</taxon>
        <taxon>Paraneoptera</taxon>
        <taxon>Hemiptera</taxon>
        <taxon>Heteroptera</taxon>
        <taxon>Panheteroptera</taxon>
        <taxon>Cimicomorpha</taxon>
        <taxon>Miridae</taxon>
        <taxon>Mirini</taxon>
        <taxon>Apolygus</taxon>
    </lineage>
</organism>
<proteinExistence type="predicted"/>
<protein>
    <submittedName>
        <fullName evidence="2">Uncharacterized protein</fullName>
    </submittedName>
</protein>
<evidence type="ECO:0000313" key="3">
    <source>
        <dbReference type="Proteomes" id="UP000466442"/>
    </source>
</evidence>
<feature type="region of interest" description="Disordered" evidence="1">
    <location>
        <begin position="356"/>
        <end position="390"/>
    </location>
</feature>
<dbReference type="OrthoDB" id="10589095at2759"/>